<protein>
    <submittedName>
        <fullName evidence="3">Uncharacterized protein</fullName>
    </submittedName>
</protein>
<evidence type="ECO:0000256" key="1">
    <source>
        <dbReference type="SAM" id="MobiDB-lite"/>
    </source>
</evidence>
<sequence>MSPPDSGMTSRAGAMSKSFPPVGLSTPALRTGLPTSMSTTFGGVMPSAFCLSYRAERVAFQPVFRLKSSASYPARRLLSRSGAYSDIPLQKGSIGPFSVAMISASSAAFSFAISCAGGVASVFAIRETQSRRSMLDRASRSRR</sequence>
<gene>
    <name evidence="3" type="ORF">SDC9_190631</name>
</gene>
<evidence type="ECO:0000256" key="2">
    <source>
        <dbReference type="SAM" id="Phobius"/>
    </source>
</evidence>
<organism evidence="3">
    <name type="scientific">bioreactor metagenome</name>
    <dbReference type="NCBI Taxonomy" id="1076179"/>
    <lineage>
        <taxon>unclassified sequences</taxon>
        <taxon>metagenomes</taxon>
        <taxon>ecological metagenomes</taxon>
    </lineage>
</organism>
<feature type="transmembrane region" description="Helical" evidence="2">
    <location>
        <begin position="99"/>
        <end position="125"/>
    </location>
</feature>
<dbReference type="EMBL" id="VSSQ01101240">
    <property type="protein sequence ID" value="MPN43072.1"/>
    <property type="molecule type" value="Genomic_DNA"/>
</dbReference>
<keyword evidence="2" id="KW-1133">Transmembrane helix</keyword>
<dbReference type="AlphaFoldDB" id="A0A645HX61"/>
<keyword evidence="2" id="KW-0472">Membrane</keyword>
<feature type="region of interest" description="Disordered" evidence="1">
    <location>
        <begin position="1"/>
        <end position="21"/>
    </location>
</feature>
<accession>A0A645HX61</accession>
<comment type="caution">
    <text evidence="3">The sequence shown here is derived from an EMBL/GenBank/DDBJ whole genome shotgun (WGS) entry which is preliminary data.</text>
</comment>
<reference evidence="3" key="1">
    <citation type="submission" date="2019-08" db="EMBL/GenBank/DDBJ databases">
        <authorList>
            <person name="Kucharzyk K."/>
            <person name="Murdoch R.W."/>
            <person name="Higgins S."/>
            <person name="Loffler F."/>
        </authorList>
    </citation>
    <scope>NUCLEOTIDE SEQUENCE</scope>
</reference>
<evidence type="ECO:0000313" key="3">
    <source>
        <dbReference type="EMBL" id="MPN43072.1"/>
    </source>
</evidence>
<proteinExistence type="predicted"/>
<name>A0A645HX61_9ZZZZ</name>
<keyword evidence="2" id="KW-0812">Transmembrane</keyword>